<feature type="region of interest" description="Disordered" evidence="2">
    <location>
        <begin position="538"/>
        <end position="594"/>
    </location>
</feature>
<keyword evidence="4" id="KW-1185">Reference proteome</keyword>
<accession>A0A9P4S249</accession>
<feature type="region of interest" description="Disordered" evidence="2">
    <location>
        <begin position="1"/>
        <end position="102"/>
    </location>
</feature>
<feature type="compositionally biased region" description="Low complexity" evidence="2">
    <location>
        <begin position="57"/>
        <end position="67"/>
    </location>
</feature>
<comment type="caution">
    <text evidence="3">The sequence shown here is derived from an EMBL/GenBank/DDBJ whole genome shotgun (WGS) entry which is preliminary data.</text>
</comment>
<feature type="coiled-coil region" evidence="1">
    <location>
        <begin position="173"/>
        <end position="200"/>
    </location>
</feature>
<dbReference type="EMBL" id="MU006114">
    <property type="protein sequence ID" value="KAF2834841.1"/>
    <property type="molecule type" value="Genomic_DNA"/>
</dbReference>
<feature type="region of interest" description="Disordered" evidence="2">
    <location>
        <begin position="437"/>
        <end position="457"/>
    </location>
</feature>
<proteinExistence type="predicted"/>
<keyword evidence="1" id="KW-0175">Coiled coil</keyword>
<feature type="compositionally biased region" description="Polar residues" evidence="2">
    <location>
        <begin position="544"/>
        <end position="560"/>
    </location>
</feature>
<gene>
    <name evidence="3" type="ORF">M501DRAFT_1020446</name>
</gene>
<name>A0A9P4S249_9PEZI</name>
<evidence type="ECO:0000313" key="3">
    <source>
        <dbReference type="EMBL" id="KAF2834841.1"/>
    </source>
</evidence>
<evidence type="ECO:0000256" key="2">
    <source>
        <dbReference type="SAM" id="MobiDB-lite"/>
    </source>
</evidence>
<dbReference type="Proteomes" id="UP000799429">
    <property type="component" value="Unassembled WGS sequence"/>
</dbReference>
<dbReference type="OrthoDB" id="5402147at2759"/>
<feature type="compositionally biased region" description="Low complexity" evidence="2">
    <location>
        <begin position="437"/>
        <end position="446"/>
    </location>
</feature>
<sequence>MAFQQTQHRPPPLRRPSYSSPTPQPAELSAASPQRKRALEESEEWVLFSPSVAAPSTLTRTHTTSTERTPRTAGLSRLSDFGSLDTAAHSDRHGEGQDGETIYGDEEEEGELDSLDDGLHAFHEPSEYSAPIRRLDESDRHPGVLPTHDGLGTFGTNEAIQEHLWQFERYNPRRRLHRRRSSVQKRLDTMQEEQVDEEDERTKRIEKWRMEQSLALLEEVERETRRRRRLSTRNINRNRRDSAHLTETMPTRRSKLAAVTTVSVGAEGAEEANERENFWQRFTKRIRDLIGIDEDLLSVIFGEALPEEIRAQGPSTSTTLSLPEVPEGQELTTYDVQNWEYKLLQRIARELGIIVNQLSEHPGAFTTYLRTQEPSLYAGLSGTNIDNLNPISTSTASFNNINTSSPISTTTAHLFAPTLTASPPLVNEVSHWGIDTDPTPDLDSTPKNPSPLANHAARDMETERAYWEKDFDVKMVFSFLVNRFSSRPPSSSSLSSTTTPSAPRHTIPVTVAQVKRVEEAGRRAQMIRRLHPLANELENENEYRTSTSAREQLQSASGNVNKKHRYTPMMPTSRSSCASQSTRKSKSKGSSRHYWDLAGSARTVGTESAVGVWGEV</sequence>
<feature type="compositionally biased region" description="Low complexity" evidence="2">
    <location>
        <begin position="485"/>
        <end position="501"/>
    </location>
</feature>
<dbReference type="AlphaFoldDB" id="A0A9P4S249"/>
<evidence type="ECO:0000256" key="1">
    <source>
        <dbReference type="SAM" id="Coils"/>
    </source>
</evidence>
<evidence type="ECO:0000313" key="4">
    <source>
        <dbReference type="Proteomes" id="UP000799429"/>
    </source>
</evidence>
<protein>
    <submittedName>
        <fullName evidence="3">Uncharacterized protein</fullName>
    </submittedName>
</protein>
<organism evidence="3 4">
    <name type="scientific">Patellaria atrata CBS 101060</name>
    <dbReference type="NCBI Taxonomy" id="1346257"/>
    <lineage>
        <taxon>Eukaryota</taxon>
        <taxon>Fungi</taxon>
        <taxon>Dikarya</taxon>
        <taxon>Ascomycota</taxon>
        <taxon>Pezizomycotina</taxon>
        <taxon>Dothideomycetes</taxon>
        <taxon>Dothideomycetes incertae sedis</taxon>
        <taxon>Patellariales</taxon>
        <taxon>Patellariaceae</taxon>
        <taxon>Patellaria</taxon>
    </lineage>
</organism>
<feature type="region of interest" description="Disordered" evidence="2">
    <location>
        <begin position="485"/>
        <end position="506"/>
    </location>
</feature>
<reference evidence="3" key="1">
    <citation type="journal article" date="2020" name="Stud. Mycol.">
        <title>101 Dothideomycetes genomes: a test case for predicting lifestyles and emergence of pathogens.</title>
        <authorList>
            <person name="Haridas S."/>
            <person name="Albert R."/>
            <person name="Binder M."/>
            <person name="Bloem J."/>
            <person name="Labutti K."/>
            <person name="Salamov A."/>
            <person name="Andreopoulos B."/>
            <person name="Baker S."/>
            <person name="Barry K."/>
            <person name="Bills G."/>
            <person name="Bluhm B."/>
            <person name="Cannon C."/>
            <person name="Castanera R."/>
            <person name="Culley D."/>
            <person name="Daum C."/>
            <person name="Ezra D."/>
            <person name="Gonzalez J."/>
            <person name="Henrissat B."/>
            <person name="Kuo A."/>
            <person name="Liang C."/>
            <person name="Lipzen A."/>
            <person name="Lutzoni F."/>
            <person name="Magnuson J."/>
            <person name="Mondo S."/>
            <person name="Nolan M."/>
            <person name="Ohm R."/>
            <person name="Pangilinan J."/>
            <person name="Park H.-J."/>
            <person name="Ramirez L."/>
            <person name="Alfaro M."/>
            <person name="Sun H."/>
            <person name="Tritt A."/>
            <person name="Yoshinaga Y."/>
            <person name="Zwiers L.-H."/>
            <person name="Turgeon B."/>
            <person name="Goodwin S."/>
            <person name="Spatafora J."/>
            <person name="Crous P."/>
            <person name="Grigoriev I."/>
        </authorList>
    </citation>
    <scope>NUCLEOTIDE SEQUENCE</scope>
    <source>
        <strain evidence="3">CBS 101060</strain>
    </source>
</reference>